<keyword evidence="4" id="KW-0805">Transcription regulation</keyword>
<accession>A0A6F9EEZ1</accession>
<evidence type="ECO:0000256" key="7">
    <source>
        <dbReference type="PROSITE-ProRule" id="PRU00169"/>
    </source>
</evidence>
<dbReference type="SUPFAM" id="SSF46894">
    <property type="entry name" value="C-terminal effector domain of the bipartite response regulators"/>
    <property type="match status" value="1"/>
</dbReference>
<dbReference type="InterPro" id="IPR001789">
    <property type="entry name" value="Sig_transdc_resp-reg_receiver"/>
</dbReference>
<protein>
    <submittedName>
        <fullName evidence="11">Alkaline phosphatase synthesis transcriptional regulatory protein PhoP</fullName>
    </submittedName>
</protein>
<dbReference type="SMART" id="SM00448">
    <property type="entry name" value="REC"/>
    <property type="match status" value="1"/>
</dbReference>
<evidence type="ECO:0000313" key="11">
    <source>
        <dbReference type="EMBL" id="CAB3395068.1"/>
    </source>
</evidence>
<evidence type="ECO:0000256" key="2">
    <source>
        <dbReference type="ARBA" id="ARBA00022553"/>
    </source>
</evidence>
<evidence type="ECO:0000256" key="4">
    <source>
        <dbReference type="ARBA" id="ARBA00023015"/>
    </source>
</evidence>
<dbReference type="Gene3D" id="3.40.50.2300">
    <property type="match status" value="1"/>
</dbReference>
<dbReference type="FunFam" id="1.10.10.10:FF:000018">
    <property type="entry name" value="DNA-binding response regulator ResD"/>
    <property type="match status" value="1"/>
</dbReference>
<name>A0A6F9EEZ1_9BACL</name>
<dbReference type="GO" id="GO:0000976">
    <property type="term" value="F:transcription cis-regulatory region binding"/>
    <property type="evidence" value="ECO:0007669"/>
    <property type="project" value="TreeGrafter"/>
</dbReference>
<evidence type="ECO:0000259" key="10">
    <source>
        <dbReference type="PROSITE" id="PS51755"/>
    </source>
</evidence>
<dbReference type="InterPro" id="IPR036388">
    <property type="entry name" value="WH-like_DNA-bd_sf"/>
</dbReference>
<dbReference type="CDD" id="cd00383">
    <property type="entry name" value="trans_reg_C"/>
    <property type="match status" value="1"/>
</dbReference>
<feature type="modified residue" description="4-aspartylphosphate" evidence="7">
    <location>
        <position position="59"/>
    </location>
</feature>
<dbReference type="GO" id="GO:0000156">
    <property type="term" value="F:phosphorelay response regulator activity"/>
    <property type="evidence" value="ECO:0007669"/>
    <property type="project" value="TreeGrafter"/>
</dbReference>
<evidence type="ECO:0000256" key="8">
    <source>
        <dbReference type="PROSITE-ProRule" id="PRU01091"/>
    </source>
</evidence>
<dbReference type="EMBL" id="LR792683">
    <property type="protein sequence ID" value="CAB3395068.1"/>
    <property type="molecule type" value="Genomic_DNA"/>
</dbReference>
<dbReference type="InterPro" id="IPR039420">
    <property type="entry name" value="WalR-like"/>
</dbReference>
<reference evidence="11 12" key="1">
    <citation type="submission" date="2020-04" db="EMBL/GenBank/DDBJ databases">
        <authorList>
            <person name="Hogendoorn C."/>
        </authorList>
    </citation>
    <scope>NUCLEOTIDE SEQUENCE [LARGE SCALE GENOMIC DNA]</scope>
    <source>
        <strain evidence="11">COOX1</strain>
    </source>
</reference>
<dbReference type="PROSITE" id="PS50110">
    <property type="entry name" value="RESPONSE_REGULATORY"/>
    <property type="match status" value="1"/>
</dbReference>
<dbReference type="InterPro" id="IPR016032">
    <property type="entry name" value="Sig_transdc_resp-reg_C-effctor"/>
</dbReference>
<dbReference type="Proteomes" id="UP000502196">
    <property type="component" value="Chromosome"/>
</dbReference>
<feature type="domain" description="OmpR/PhoB-type" evidence="10">
    <location>
        <begin position="138"/>
        <end position="237"/>
    </location>
</feature>
<evidence type="ECO:0000256" key="6">
    <source>
        <dbReference type="ARBA" id="ARBA00023163"/>
    </source>
</evidence>
<evidence type="ECO:0000313" key="12">
    <source>
        <dbReference type="Proteomes" id="UP000502196"/>
    </source>
</evidence>
<dbReference type="FunFam" id="3.40.50.2300:FF:000001">
    <property type="entry name" value="DNA-binding response regulator PhoB"/>
    <property type="match status" value="1"/>
</dbReference>
<feature type="DNA-binding region" description="OmpR/PhoB-type" evidence="8">
    <location>
        <begin position="138"/>
        <end position="237"/>
    </location>
</feature>
<dbReference type="Gene3D" id="6.10.250.690">
    <property type="match status" value="1"/>
</dbReference>
<dbReference type="PROSITE" id="PS51755">
    <property type="entry name" value="OMPR_PHOB"/>
    <property type="match status" value="1"/>
</dbReference>
<evidence type="ECO:0000256" key="1">
    <source>
        <dbReference type="ARBA" id="ARBA00004496"/>
    </source>
</evidence>
<dbReference type="PANTHER" id="PTHR48111:SF40">
    <property type="entry name" value="PHOSPHATE REGULON TRANSCRIPTIONAL REGULATORY PROTEIN PHOB"/>
    <property type="match status" value="1"/>
</dbReference>
<proteinExistence type="predicted"/>
<dbReference type="AlphaFoldDB" id="A0A6F9EEZ1"/>
<dbReference type="Gene3D" id="1.10.10.10">
    <property type="entry name" value="Winged helix-like DNA-binding domain superfamily/Winged helix DNA-binding domain"/>
    <property type="match status" value="1"/>
</dbReference>
<gene>
    <name evidence="11" type="primary">phoP</name>
    <name evidence="11" type="ORF">COOX1_2725</name>
</gene>
<dbReference type="Pfam" id="PF00072">
    <property type="entry name" value="Response_reg"/>
    <property type="match status" value="1"/>
</dbReference>
<dbReference type="PANTHER" id="PTHR48111">
    <property type="entry name" value="REGULATOR OF RPOS"/>
    <property type="match status" value="1"/>
</dbReference>
<organism evidence="11 12">
    <name type="scientific">Kyrpidia spormannii</name>
    <dbReference type="NCBI Taxonomy" id="2055160"/>
    <lineage>
        <taxon>Bacteria</taxon>
        <taxon>Bacillati</taxon>
        <taxon>Bacillota</taxon>
        <taxon>Bacilli</taxon>
        <taxon>Bacillales</taxon>
        <taxon>Alicyclobacillaceae</taxon>
        <taxon>Kyrpidia</taxon>
    </lineage>
</organism>
<evidence type="ECO:0000256" key="3">
    <source>
        <dbReference type="ARBA" id="ARBA00023012"/>
    </source>
</evidence>
<keyword evidence="2 7" id="KW-0597">Phosphoprotein</keyword>
<comment type="subcellular location">
    <subcellularLocation>
        <location evidence="1">Cytoplasm</location>
    </subcellularLocation>
</comment>
<feature type="domain" description="Response regulatory" evidence="9">
    <location>
        <begin position="10"/>
        <end position="124"/>
    </location>
</feature>
<keyword evidence="6" id="KW-0804">Transcription</keyword>
<keyword evidence="5 8" id="KW-0238">DNA-binding</keyword>
<dbReference type="GO" id="GO:0006355">
    <property type="term" value="P:regulation of DNA-templated transcription"/>
    <property type="evidence" value="ECO:0007669"/>
    <property type="project" value="InterPro"/>
</dbReference>
<sequence length="244" mass="27124">MRRGAVSMGNVLIVDDEPAIVELVSWHLKKAGYAVDTAESGEEADRKVREGNVDLVVLDVMLPGMDGLSLCRSWRDDGIGIPVIFLTARDDEVDRVLGLDLGGDDYVTKPFLPRELVSRVKAVLRRAAAGSHRPGGTSHEIRVGDVVIWPQEYRVEVAGRPVQLTAREFTLLTVMASKPGRVWTRDELLDQVWGYTYAGDTRIVDVIVSHLRDKIEENPRKPRYITTVRGVGYGFGGSLEWGDR</sequence>
<keyword evidence="3" id="KW-0902">Two-component regulatory system</keyword>
<dbReference type="SMART" id="SM00862">
    <property type="entry name" value="Trans_reg_C"/>
    <property type="match status" value="1"/>
</dbReference>
<dbReference type="GO" id="GO:0032993">
    <property type="term" value="C:protein-DNA complex"/>
    <property type="evidence" value="ECO:0007669"/>
    <property type="project" value="TreeGrafter"/>
</dbReference>
<dbReference type="SUPFAM" id="SSF52172">
    <property type="entry name" value="CheY-like"/>
    <property type="match status" value="1"/>
</dbReference>
<dbReference type="InterPro" id="IPR011006">
    <property type="entry name" value="CheY-like_superfamily"/>
</dbReference>
<dbReference type="InterPro" id="IPR001867">
    <property type="entry name" value="OmpR/PhoB-type_DNA-bd"/>
</dbReference>
<evidence type="ECO:0000256" key="5">
    <source>
        <dbReference type="ARBA" id="ARBA00023125"/>
    </source>
</evidence>
<dbReference type="Pfam" id="PF00486">
    <property type="entry name" value="Trans_reg_C"/>
    <property type="match status" value="1"/>
</dbReference>
<dbReference type="GO" id="GO:0005829">
    <property type="term" value="C:cytosol"/>
    <property type="evidence" value="ECO:0007669"/>
    <property type="project" value="TreeGrafter"/>
</dbReference>
<evidence type="ECO:0000259" key="9">
    <source>
        <dbReference type="PROSITE" id="PS50110"/>
    </source>
</evidence>